<sequence>MSEERKEKITSKSDPEVVGIEVLKKSGLDVDKLIEKLVRATAAEFTTYYYYTILRMHLTGMDGEGLKEIAEDARLEDRLHFELMTQRLYELGGNLPKDMREVANVSACSDPYLLENWKDSKNILKVLLEAEQCAIRTWNEVCEMTHGKDPRTYDLAQRILQEEIEHEAWFLELLYGRPSGHFRRSYPGEGPLSRKTRTG</sequence>
<dbReference type="GO" id="GO:0006879">
    <property type="term" value="P:intracellular iron ion homeostasis"/>
    <property type="evidence" value="ECO:0007669"/>
    <property type="project" value="UniProtKB-KW"/>
</dbReference>
<dbReference type="SUPFAM" id="SSF47240">
    <property type="entry name" value="Ferritin-like"/>
    <property type="match status" value="1"/>
</dbReference>
<dbReference type="InterPro" id="IPR009078">
    <property type="entry name" value="Ferritin-like_SF"/>
</dbReference>
<evidence type="ECO:0000313" key="5">
    <source>
        <dbReference type="EMBL" id="BBG25960.1"/>
    </source>
</evidence>
<dbReference type="CDD" id="cd01052">
    <property type="entry name" value="DPSL"/>
    <property type="match status" value="1"/>
</dbReference>
<dbReference type="PANTHER" id="PTHR30295:SF1">
    <property type="entry name" value="DNA PROTECTION DURING STARVATION PROTEIN"/>
    <property type="match status" value="1"/>
</dbReference>
<protein>
    <submittedName>
        <fullName evidence="5">DNA protection during starvation protein</fullName>
    </submittedName>
</protein>
<dbReference type="RefSeq" id="WP_149564649.1">
    <property type="nucleotide sequence ID" value="NZ_AP018930.1"/>
</dbReference>
<keyword evidence="1" id="KW-0409">Iron storage</keyword>
<dbReference type="EMBL" id="AP018930">
    <property type="protein sequence ID" value="BBG25960.1"/>
    <property type="molecule type" value="Genomic_DNA"/>
</dbReference>
<evidence type="ECO:0000256" key="1">
    <source>
        <dbReference type="ARBA" id="ARBA00022434"/>
    </source>
</evidence>
<keyword evidence="3" id="KW-0479">Metal-binding</keyword>
<dbReference type="InterPro" id="IPR008331">
    <property type="entry name" value="Ferritin_DPS_dom"/>
</dbReference>
<name>A0A510E1B6_9CREN</name>
<keyword evidence="2 3" id="KW-0408">Iron</keyword>
<feature type="binding site" evidence="3">
    <location>
        <position position="80"/>
    </location>
    <ligand>
        <name>Fe cation</name>
        <dbReference type="ChEBI" id="CHEBI:24875"/>
    </ligand>
</feature>
<evidence type="ECO:0000256" key="3">
    <source>
        <dbReference type="PIRSR" id="PIRSR018063-50"/>
    </source>
</evidence>
<dbReference type="InterPro" id="IPR033921">
    <property type="entry name" value="DPSL_diiron-bd_dom"/>
</dbReference>
<dbReference type="InterPro" id="IPR012347">
    <property type="entry name" value="Ferritin-like"/>
</dbReference>
<dbReference type="InterPro" id="IPR053475">
    <property type="entry name" value="DPS"/>
</dbReference>
<dbReference type="NCBIfam" id="NF040955">
    <property type="entry name" value="Arch_DPS"/>
    <property type="match status" value="1"/>
</dbReference>
<evidence type="ECO:0000313" key="6">
    <source>
        <dbReference type="Proteomes" id="UP000325030"/>
    </source>
</evidence>
<dbReference type="PIRSF" id="PIRSF018063">
    <property type="entry name" value="Ferrtn_UCP018063"/>
    <property type="match status" value="1"/>
</dbReference>
<feature type="binding site" evidence="3">
    <location>
        <position position="166"/>
    </location>
    <ligand>
        <name>Fe cation</name>
        <dbReference type="ChEBI" id="CHEBI:24875"/>
    </ligand>
</feature>
<evidence type="ECO:0000259" key="4">
    <source>
        <dbReference type="Pfam" id="PF00210"/>
    </source>
</evidence>
<dbReference type="Proteomes" id="UP000325030">
    <property type="component" value="Chromosome"/>
</dbReference>
<organism evidence="5 6">
    <name type="scientific">Sulfuracidifex tepidarius</name>
    <dbReference type="NCBI Taxonomy" id="1294262"/>
    <lineage>
        <taxon>Archaea</taxon>
        <taxon>Thermoproteota</taxon>
        <taxon>Thermoprotei</taxon>
        <taxon>Sulfolobales</taxon>
        <taxon>Sulfolobaceae</taxon>
        <taxon>Sulfuracidifex</taxon>
    </lineage>
</organism>
<dbReference type="Gene3D" id="1.20.1260.10">
    <property type="match status" value="1"/>
</dbReference>
<dbReference type="InterPro" id="IPR014490">
    <property type="entry name" value="Dps-like"/>
</dbReference>
<dbReference type="GO" id="GO:0020037">
    <property type="term" value="F:heme binding"/>
    <property type="evidence" value="ECO:0007669"/>
    <property type="project" value="TreeGrafter"/>
</dbReference>
<dbReference type="GeneID" id="41716934"/>
<proteinExistence type="predicted"/>
<feature type="domain" description="Ferritin/DPS" evidence="4">
    <location>
        <begin position="34"/>
        <end position="174"/>
    </location>
</feature>
<dbReference type="PANTHER" id="PTHR30295">
    <property type="entry name" value="BACTERIOFERRITIN"/>
    <property type="match status" value="1"/>
</dbReference>
<dbReference type="GO" id="GO:0008199">
    <property type="term" value="F:ferric iron binding"/>
    <property type="evidence" value="ECO:0007669"/>
    <property type="project" value="InterPro"/>
</dbReference>
<feature type="binding site" evidence="3">
    <location>
        <position position="163"/>
    </location>
    <ligand>
        <name>Fe cation</name>
        <dbReference type="ChEBI" id="CHEBI:24875"/>
    </ligand>
</feature>
<reference evidence="6" key="1">
    <citation type="submission" date="2018-09" db="EMBL/GenBank/DDBJ databases">
        <title>Complete Genome Sequencing of Sulfolobus sp. JCM 16834.</title>
        <authorList>
            <person name="Kato S."/>
            <person name="Itoh T."/>
            <person name="Ohkuma M."/>
        </authorList>
    </citation>
    <scope>NUCLEOTIDE SEQUENCE [LARGE SCALE GENOMIC DNA]</scope>
    <source>
        <strain evidence="6">IC-007</strain>
    </source>
</reference>
<dbReference type="GO" id="GO:0005829">
    <property type="term" value="C:cytosol"/>
    <property type="evidence" value="ECO:0007669"/>
    <property type="project" value="TreeGrafter"/>
</dbReference>
<dbReference type="Pfam" id="PF00210">
    <property type="entry name" value="Ferritin"/>
    <property type="match status" value="1"/>
</dbReference>
<dbReference type="GO" id="GO:0004322">
    <property type="term" value="F:ferroxidase activity"/>
    <property type="evidence" value="ECO:0007669"/>
    <property type="project" value="TreeGrafter"/>
</dbReference>
<feature type="binding site" evidence="3">
    <location>
        <position position="131"/>
    </location>
    <ligand>
        <name>Fe cation</name>
        <dbReference type="ChEBI" id="CHEBI:24875"/>
    </ligand>
</feature>
<dbReference type="NCBIfam" id="NF009990">
    <property type="entry name" value="PRK13456.1"/>
    <property type="match status" value="1"/>
</dbReference>
<feature type="binding site" evidence="3">
    <location>
        <position position="44"/>
    </location>
    <ligand>
        <name>Fe cation</name>
        <dbReference type="ChEBI" id="CHEBI:24875"/>
    </ligand>
</feature>
<gene>
    <name evidence="5" type="ORF">IC007_0465</name>
</gene>
<dbReference type="AlphaFoldDB" id="A0A510E1B6"/>
<accession>A0A510E1B6</accession>
<evidence type="ECO:0000256" key="2">
    <source>
        <dbReference type="ARBA" id="ARBA00023004"/>
    </source>
</evidence>